<dbReference type="CDD" id="cd08368">
    <property type="entry name" value="LIM"/>
    <property type="match status" value="1"/>
</dbReference>
<feature type="region of interest" description="Disordered" evidence="6">
    <location>
        <begin position="278"/>
        <end position="338"/>
    </location>
</feature>
<dbReference type="PROSITE" id="PS50023">
    <property type="entry name" value="LIM_DOMAIN_2"/>
    <property type="match status" value="1"/>
</dbReference>
<dbReference type="SMART" id="SM00109">
    <property type="entry name" value="C1"/>
    <property type="match status" value="1"/>
</dbReference>
<dbReference type="Gene3D" id="2.10.110.10">
    <property type="entry name" value="Cysteine Rich Protein"/>
    <property type="match status" value="2"/>
</dbReference>
<evidence type="ECO:0000256" key="2">
    <source>
        <dbReference type="ARBA" id="ARBA00022723"/>
    </source>
</evidence>
<dbReference type="GO" id="GO:0007165">
    <property type="term" value="P:signal transduction"/>
    <property type="evidence" value="ECO:0007669"/>
    <property type="project" value="InterPro"/>
</dbReference>
<feature type="compositionally biased region" description="Low complexity" evidence="6">
    <location>
        <begin position="12"/>
        <end position="24"/>
    </location>
</feature>
<dbReference type="Gene3D" id="1.10.555.10">
    <property type="entry name" value="Rho GTPase activation protein"/>
    <property type="match status" value="1"/>
</dbReference>
<dbReference type="Pfam" id="PF00620">
    <property type="entry name" value="RhoGAP"/>
    <property type="match status" value="1"/>
</dbReference>
<feature type="compositionally biased region" description="Polar residues" evidence="6">
    <location>
        <begin position="565"/>
        <end position="577"/>
    </location>
</feature>
<feature type="region of interest" description="Disordered" evidence="6">
    <location>
        <begin position="183"/>
        <end position="223"/>
    </location>
</feature>
<feature type="domain" description="LIM zinc-binding" evidence="7">
    <location>
        <begin position="120"/>
        <end position="179"/>
    </location>
</feature>
<protein>
    <submittedName>
        <fullName evidence="10">Rho-type gtpase-activating protein</fullName>
    </submittedName>
</protein>
<keyword evidence="2 4" id="KW-0479">Metal-binding</keyword>
<keyword evidence="1" id="KW-0343">GTPase activation</keyword>
<evidence type="ECO:0000259" key="8">
    <source>
        <dbReference type="PROSITE" id="PS50081"/>
    </source>
</evidence>
<gene>
    <name evidence="10" type="primary">RGA2</name>
    <name evidence="10" type="ORF">MJAP1_001584</name>
</gene>
<keyword evidence="4" id="KW-0440">LIM domain</keyword>
<dbReference type="SUPFAM" id="SSF48350">
    <property type="entry name" value="GTPase activation domain, GAP"/>
    <property type="match status" value="1"/>
</dbReference>
<dbReference type="InterPro" id="IPR051854">
    <property type="entry name" value="Rho-type_GAP"/>
</dbReference>
<feature type="region of interest" description="Disordered" evidence="6">
    <location>
        <begin position="704"/>
        <end position="727"/>
    </location>
</feature>
<keyword evidence="11" id="KW-1185">Reference proteome</keyword>
<keyword evidence="5" id="KW-0175">Coiled coil</keyword>
<feature type="compositionally biased region" description="Polar residues" evidence="6">
    <location>
        <begin position="40"/>
        <end position="51"/>
    </location>
</feature>
<dbReference type="InterPro" id="IPR001781">
    <property type="entry name" value="Znf_LIM"/>
</dbReference>
<feature type="compositionally biased region" description="Basic and acidic residues" evidence="6">
    <location>
        <begin position="411"/>
        <end position="422"/>
    </location>
</feature>
<feature type="region of interest" description="Disordered" evidence="6">
    <location>
        <begin position="553"/>
        <end position="583"/>
    </location>
</feature>
<dbReference type="CDD" id="cd00159">
    <property type="entry name" value="RhoGAP"/>
    <property type="match status" value="1"/>
</dbReference>
<organism evidence="10 11">
    <name type="scientific">Malassezia japonica</name>
    <dbReference type="NCBI Taxonomy" id="223818"/>
    <lineage>
        <taxon>Eukaryota</taxon>
        <taxon>Fungi</taxon>
        <taxon>Dikarya</taxon>
        <taxon>Basidiomycota</taxon>
        <taxon>Ustilaginomycotina</taxon>
        <taxon>Malasseziomycetes</taxon>
        <taxon>Malasseziales</taxon>
        <taxon>Malasseziaceae</taxon>
        <taxon>Malassezia</taxon>
    </lineage>
</organism>
<proteinExistence type="predicted"/>
<dbReference type="InterPro" id="IPR002219">
    <property type="entry name" value="PKC_DAG/PE"/>
</dbReference>
<feature type="compositionally biased region" description="Low complexity" evidence="6">
    <location>
        <begin position="204"/>
        <end position="215"/>
    </location>
</feature>
<name>A0AAF0J9N5_9BASI</name>
<dbReference type="SMART" id="SM00324">
    <property type="entry name" value="RhoGAP"/>
    <property type="match status" value="1"/>
</dbReference>
<dbReference type="GeneID" id="85225233"/>
<dbReference type="Gene3D" id="3.30.60.20">
    <property type="match status" value="1"/>
</dbReference>
<feature type="domain" description="Phorbol-ester/DAG-type" evidence="8">
    <location>
        <begin position="652"/>
        <end position="701"/>
    </location>
</feature>
<evidence type="ECO:0000256" key="1">
    <source>
        <dbReference type="ARBA" id="ARBA00022468"/>
    </source>
</evidence>
<dbReference type="InterPro" id="IPR008936">
    <property type="entry name" value="Rho_GTPase_activation_prot"/>
</dbReference>
<feature type="region of interest" description="Disordered" evidence="6">
    <location>
        <begin position="1"/>
        <end position="53"/>
    </location>
</feature>
<dbReference type="RefSeq" id="XP_060121520.1">
    <property type="nucleotide sequence ID" value="XM_060265537.1"/>
</dbReference>
<dbReference type="InterPro" id="IPR000198">
    <property type="entry name" value="RhoGAP_dom"/>
</dbReference>
<evidence type="ECO:0000259" key="7">
    <source>
        <dbReference type="PROSITE" id="PS50023"/>
    </source>
</evidence>
<evidence type="ECO:0000256" key="5">
    <source>
        <dbReference type="SAM" id="Coils"/>
    </source>
</evidence>
<dbReference type="PROSITE" id="PS50238">
    <property type="entry name" value="RHOGAP"/>
    <property type="match status" value="1"/>
</dbReference>
<dbReference type="GO" id="GO:0005096">
    <property type="term" value="F:GTPase activator activity"/>
    <property type="evidence" value="ECO:0007669"/>
    <property type="project" value="UniProtKB-KW"/>
</dbReference>
<evidence type="ECO:0000256" key="3">
    <source>
        <dbReference type="ARBA" id="ARBA00022833"/>
    </source>
</evidence>
<keyword evidence="3 4" id="KW-0862">Zinc</keyword>
<dbReference type="PANTHER" id="PTHR46075">
    <property type="entry name" value="CHIMERIN FAMILY MEMBER"/>
    <property type="match status" value="1"/>
</dbReference>
<evidence type="ECO:0000313" key="11">
    <source>
        <dbReference type="Proteomes" id="UP001217754"/>
    </source>
</evidence>
<evidence type="ECO:0000256" key="4">
    <source>
        <dbReference type="PROSITE-ProRule" id="PRU00125"/>
    </source>
</evidence>
<reference evidence="10" key="1">
    <citation type="submission" date="2023-03" db="EMBL/GenBank/DDBJ databases">
        <title>Mating type loci evolution in Malassezia.</title>
        <authorList>
            <person name="Coelho M.A."/>
        </authorList>
    </citation>
    <scope>NUCLEOTIDE SEQUENCE</scope>
    <source>
        <strain evidence="10">CBS 9431</strain>
    </source>
</reference>
<dbReference type="SUPFAM" id="SSF57889">
    <property type="entry name" value="Cysteine-rich domain"/>
    <property type="match status" value="1"/>
</dbReference>
<dbReference type="Pfam" id="PF00412">
    <property type="entry name" value="LIM"/>
    <property type="match status" value="2"/>
</dbReference>
<dbReference type="PROSITE" id="PS00478">
    <property type="entry name" value="LIM_DOMAIN_1"/>
    <property type="match status" value="1"/>
</dbReference>
<feature type="compositionally biased region" description="Basic and acidic residues" evidence="6">
    <location>
        <begin position="317"/>
        <end position="332"/>
    </location>
</feature>
<dbReference type="GO" id="GO:0046872">
    <property type="term" value="F:metal ion binding"/>
    <property type="evidence" value="ECO:0007669"/>
    <property type="project" value="UniProtKB-KW"/>
</dbReference>
<accession>A0AAF0J9N5</accession>
<feature type="coiled-coil region" evidence="5">
    <location>
        <begin position="490"/>
        <end position="545"/>
    </location>
</feature>
<dbReference type="Proteomes" id="UP001217754">
    <property type="component" value="Chromosome 2"/>
</dbReference>
<dbReference type="EMBL" id="CP119959">
    <property type="protein sequence ID" value="WFD38623.1"/>
    <property type="molecule type" value="Genomic_DNA"/>
</dbReference>
<dbReference type="SMART" id="SM00132">
    <property type="entry name" value="LIM"/>
    <property type="match status" value="2"/>
</dbReference>
<dbReference type="PROSITE" id="PS50081">
    <property type="entry name" value="ZF_DAG_PE_2"/>
    <property type="match status" value="1"/>
</dbReference>
<dbReference type="PROSITE" id="PS00479">
    <property type="entry name" value="ZF_DAG_PE_1"/>
    <property type="match status" value="1"/>
</dbReference>
<dbReference type="CDD" id="cd00029">
    <property type="entry name" value="C1"/>
    <property type="match status" value="1"/>
</dbReference>
<dbReference type="AlphaFoldDB" id="A0AAF0J9N5"/>
<sequence>MHAPAEGGEADSVAVSRASSGASGRSERVKSPKAKPMRSRASSNASVPTPRTQEEWESMVCEACGEGIDDDKAEEGIVRMSECFWHVGCFTCITCGRQVPLDQDNVLLVGTQPMCGDCTFNCTACNEVIVDEVIMCDQDPYHTHCFSCSYCEQPIESNIFAKMPGTLACVACQDRIGDHAPAAVPATRSPSLGNDVETLHSTRNSSNASEYSASSLPVDEPGREPIDLTGLYLEDSAWRRGSTATDTGSGSFELAYDRLSEMIQTEIVQAYYSMQQSRGNTPMHGLEERLASSPTRADARRGSRTLQPPTVRKQLARRSDRLSQSSEARDPWNRPTSYTDSEIMRSLSMYDSEFDALLATPDLSARVPPEGHEGRLSRASMEIVDQIANELAHVHDDDDGDDTPVSPTLMRPRDGPWRKEAGDESVLPDTPAPLSEQATLEMERRIALAELLAIDDAAAPPGANAGEKTSIRSRVELVLHSLMAHLDTVKQEYAQEVQALAAQQQVLRQEIRPMMQLRAALHQENQRLAQRADELGAQVAQLEARSLHAHVEKPLPKAQEANGGVQVTLSRQESGASAASRLDASLPPLPVPRKFRWIKPRLLSNHELTTLGETLLQPAFEVKRSATSVISPPVPPKNLLAVPSTEPVQTHMHIFQPANVLRPSARCFVCSRNLWGQQEMRCTQCQQVCHTTCVAHVSSACSAANTPPARSPSGSPHMHKRSLSSSGASMVGRALQEQVQVEGTLVPRLVDWCVMAVEKNGMGDEGLYRKSGGSQQQRLILQLFDSGQSFDLCDAHQFNDIGALTSVLKHYLRELPEPLIPSDTHDLFLDFGERATSTPPDAALPAMRRLLKRLPDAHRATLGRLCLHLKRVDQHAATTRMTSRNLGLVFGLLIEHAQALFT</sequence>
<evidence type="ECO:0000313" key="10">
    <source>
        <dbReference type="EMBL" id="WFD38623.1"/>
    </source>
</evidence>
<feature type="region of interest" description="Disordered" evidence="6">
    <location>
        <begin position="392"/>
        <end position="432"/>
    </location>
</feature>
<dbReference type="PANTHER" id="PTHR46075:SF2">
    <property type="entry name" value="RHO GTPASE ACTIVATING PROTEIN AT 5A, ISOFORM A"/>
    <property type="match status" value="1"/>
</dbReference>
<feature type="domain" description="Rho-GAP" evidence="9">
    <location>
        <begin position="733"/>
        <end position="902"/>
    </location>
</feature>
<dbReference type="InterPro" id="IPR046349">
    <property type="entry name" value="C1-like_sf"/>
</dbReference>
<evidence type="ECO:0000259" key="9">
    <source>
        <dbReference type="PROSITE" id="PS50238"/>
    </source>
</evidence>
<evidence type="ECO:0000256" key="6">
    <source>
        <dbReference type="SAM" id="MobiDB-lite"/>
    </source>
</evidence>